<evidence type="ECO:0000313" key="6">
    <source>
        <dbReference type="RefSeq" id="XP_016504895.1"/>
    </source>
</evidence>
<dbReference type="PANTHER" id="PTHR33091">
    <property type="entry name" value="PROTEIN, PUTATIVE, EXPRESSED-RELATED"/>
    <property type="match status" value="1"/>
</dbReference>
<accession>A0A1S4CUU3</accession>
<evidence type="ECO:0000313" key="5">
    <source>
        <dbReference type="RefSeq" id="XP_016504894.1"/>
    </source>
</evidence>
<organism evidence="6">
    <name type="scientific">Nicotiana tabacum</name>
    <name type="common">Common tobacco</name>
    <dbReference type="NCBI Taxonomy" id="4097"/>
    <lineage>
        <taxon>Eukaryota</taxon>
        <taxon>Viridiplantae</taxon>
        <taxon>Streptophyta</taxon>
        <taxon>Embryophyta</taxon>
        <taxon>Tracheophyta</taxon>
        <taxon>Spermatophyta</taxon>
        <taxon>Magnoliopsida</taxon>
        <taxon>eudicotyledons</taxon>
        <taxon>Gunneridae</taxon>
        <taxon>Pentapetalae</taxon>
        <taxon>asterids</taxon>
        <taxon>lamiids</taxon>
        <taxon>Solanales</taxon>
        <taxon>Solanaceae</taxon>
        <taxon>Nicotianoideae</taxon>
        <taxon>Nicotianeae</taxon>
        <taxon>Nicotiana</taxon>
    </lineage>
</organism>
<dbReference type="InterPro" id="IPR036354">
    <property type="entry name" value="Prot_inh_pot1_sf"/>
</dbReference>
<dbReference type="Pfam" id="PF00280">
    <property type="entry name" value="potato_inhibit"/>
    <property type="match status" value="1"/>
</dbReference>
<evidence type="ECO:0000256" key="3">
    <source>
        <dbReference type="ARBA" id="ARBA00022900"/>
    </source>
</evidence>
<keyword evidence="3" id="KW-0722">Serine protease inhibitor</keyword>
<dbReference type="Gene3D" id="3.30.10.10">
    <property type="entry name" value="Trypsin Inhibitor V, subunit A"/>
    <property type="match status" value="1"/>
</dbReference>
<proteinExistence type="inferred from homology"/>
<dbReference type="RefSeq" id="XP_016504896.1">
    <property type="nucleotide sequence ID" value="XM_016649410.1"/>
</dbReference>
<evidence type="ECO:0000313" key="7">
    <source>
        <dbReference type="RefSeq" id="XP_016504896.1"/>
    </source>
</evidence>
<dbReference type="InterPro" id="IPR000864">
    <property type="entry name" value="Prot_inh_pot1"/>
</dbReference>
<gene>
    <name evidence="5 6 7" type="primary">LOC107822840</name>
</gene>
<dbReference type="PRINTS" id="PR00292">
    <property type="entry name" value="POTATOINHBTR"/>
</dbReference>
<name>A0A1S4CUU3_TOBAC</name>
<dbReference type="PaxDb" id="4097-A0A1S4CUU3"/>
<reference evidence="5 6" key="2">
    <citation type="submission" date="2025-04" db="UniProtKB">
        <authorList>
            <consortium name="RefSeq"/>
        </authorList>
    </citation>
    <scope>IDENTIFICATION</scope>
</reference>
<dbReference type="GO" id="GO:0004867">
    <property type="term" value="F:serine-type endopeptidase inhibitor activity"/>
    <property type="evidence" value="ECO:0007669"/>
    <property type="project" value="UniProtKB-KW"/>
</dbReference>
<dbReference type="KEGG" id="nta:107822840"/>
<dbReference type="SMR" id="A0A1S4CUU3"/>
<dbReference type="SUPFAM" id="SSF54654">
    <property type="entry name" value="CI-2 family of serine protease inhibitors"/>
    <property type="match status" value="1"/>
</dbReference>
<reference key="1">
    <citation type="journal article" date="2014" name="Nat. Commun.">
        <title>The tobacco genome sequence and its comparison with those of tomato and potato.</title>
        <authorList>
            <person name="Sierro N."/>
            <person name="Battey J.N."/>
            <person name="Ouadi S."/>
            <person name="Bakaher N."/>
            <person name="Bovet L."/>
            <person name="Willig A."/>
            <person name="Goepfert S."/>
            <person name="Peitsch M.C."/>
            <person name="Ivanov N.V."/>
        </authorList>
    </citation>
    <scope>NUCLEOTIDE SEQUENCE [LARGE SCALE GENOMIC DNA]</scope>
    <source>
        <strain>cv. TN90</strain>
    </source>
</reference>
<keyword evidence="4" id="KW-1185">Reference proteome</keyword>
<dbReference type="GeneID" id="107822840"/>
<dbReference type="AlphaFoldDB" id="A0A1S4CUU3"/>
<evidence type="ECO:0000256" key="1">
    <source>
        <dbReference type="ARBA" id="ARBA00008210"/>
    </source>
</evidence>
<dbReference type="OrthoDB" id="10013825at2759"/>
<keyword evidence="2" id="KW-0646">Protease inhibitor</keyword>
<evidence type="ECO:0000313" key="4">
    <source>
        <dbReference type="Proteomes" id="UP000790787"/>
    </source>
</evidence>
<sequence length="156" mass="17909">MHIIPLRSCVRDVEIVQLENTTRKYFRACYEETFETDCNNEEILGADWWSTPAEEAEPELDMRIIPPCYSDFDVHIIADNEETFGTDWRSKLAGKSWPTLVGLSTEEAERKIKEENPKLHLHIIPANSMVTLDYCSNRVRIFADKYGKVASVPSIG</sequence>
<dbReference type="RefSeq" id="XP_016504895.1">
    <property type="nucleotide sequence ID" value="XM_016649409.1"/>
</dbReference>
<dbReference type="RefSeq" id="XP_016504894.1">
    <property type="nucleotide sequence ID" value="XM_016649408.1"/>
</dbReference>
<dbReference type="PANTHER" id="PTHR33091:SF29">
    <property type="entry name" value="SUBTILISIN INHIBITOR 1"/>
    <property type="match status" value="1"/>
</dbReference>
<dbReference type="GO" id="GO:0009611">
    <property type="term" value="P:response to wounding"/>
    <property type="evidence" value="ECO:0007669"/>
    <property type="project" value="InterPro"/>
</dbReference>
<dbReference type="Proteomes" id="UP000790787">
    <property type="component" value="Chromosome 8"/>
</dbReference>
<protein>
    <submittedName>
        <fullName evidence="5 6">Wound-induced proteinase inhibitor 1-like isoform X1</fullName>
    </submittedName>
</protein>
<evidence type="ECO:0000256" key="2">
    <source>
        <dbReference type="ARBA" id="ARBA00022690"/>
    </source>
</evidence>
<comment type="similarity">
    <text evidence="1">Belongs to the protease inhibitor I13 (potato type I serine protease inhibitor) family.</text>
</comment>